<protein>
    <submittedName>
        <fullName evidence="9">Macrolide export ATP-binding/permease protein MacB</fullName>
        <ecNumber evidence="9">3.6.3.-</ecNumber>
    </submittedName>
</protein>
<dbReference type="STRING" id="1387353.BSF38_04504"/>
<dbReference type="KEGG" id="pbor:BSF38_04504"/>
<keyword evidence="10" id="KW-1185">Reference proteome</keyword>
<feature type="transmembrane region" description="Helical" evidence="6">
    <location>
        <begin position="254"/>
        <end position="279"/>
    </location>
</feature>
<evidence type="ECO:0000256" key="5">
    <source>
        <dbReference type="ARBA" id="ARBA00023136"/>
    </source>
</evidence>
<dbReference type="OrthoDB" id="241967at2"/>
<feature type="domain" description="MacB-like periplasmic core" evidence="8">
    <location>
        <begin position="18"/>
        <end position="226"/>
    </location>
</feature>
<feature type="domain" description="ABC3 transporter permease C-terminal" evidence="7">
    <location>
        <begin position="258"/>
        <end position="378"/>
    </location>
</feature>
<dbReference type="EMBL" id="CP019082">
    <property type="protein sequence ID" value="APW62948.1"/>
    <property type="molecule type" value="Genomic_DNA"/>
</dbReference>
<evidence type="ECO:0000313" key="9">
    <source>
        <dbReference type="EMBL" id="APW62948.1"/>
    </source>
</evidence>
<keyword evidence="5 6" id="KW-0472">Membrane</keyword>
<accession>A0A1U7CVM4</accession>
<reference evidence="10" key="1">
    <citation type="submission" date="2016-12" db="EMBL/GenBank/DDBJ databases">
        <title>Comparative genomics of four Isosphaeraceae planctomycetes: a common pool of plasmids and glycoside hydrolase genes.</title>
        <authorList>
            <person name="Ivanova A."/>
        </authorList>
    </citation>
    <scope>NUCLEOTIDE SEQUENCE [LARGE SCALE GENOMIC DNA]</scope>
    <source>
        <strain evidence="10">PX4</strain>
    </source>
</reference>
<dbReference type="PANTHER" id="PTHR30572:SF15">
    <property type="entry name" value="ABC TRANSPORTER PERMEASE"/>
    <property type="match status" value="1"/>
</dbReference>
<dbReference type="AlphaFoldDB" id="A0A1U7CVM4"/>
<evidence type="ECO:0000256" key="6">
    <source>
        <dbReference type="SAM" id="Phobius"/>
    </source>
</evidence>
<dbReference type="PANTHER" id="PTHR30572">
    <property type="entry name" value="MEMBRANE COMPONENT OF TRANSPORTER-RELATED"/>
    <property type="match status" value="1"/>
</dbReference>
<dbReference type="InterPro" id="IPR050250">
    <property type="entry name" value="Macrolide_Exporter_MacB"/>
</dbReference>
<feature type="transmembrane region" description="Helical" evidence="6">
    <location>
        <begin position="347"/>
        <end position="369"/>
    </location>
</feature>
<dbReference type="InterPro" id="IPR003838">
    <property type="entry name" value="ABC3_permease_C"/>
</dbReference>
<keyword evidence="9" id="KW-0378">Hydrolase</keyword>
<dbReference type="GO" id="GO:0005886">
    <property type="term" value="C:plasma membrane"/>
    <property type="evidence" value="ECO:0007669"/>
    <property type="project" value="UniProtKB-SubCell"/>
</dbReference>
<dbReference type="InterPro" id="IPR025857">
    <property type="entry name" value="MacB_PCD"/>
</dbReference>
<evidence type="ECO:0000256" key="4">
    <source>
        <dbReference type="ARBA" id="ARBA00022989"/>
    </source>
</evidence>
<proteinExistence type="predicted"/>
<comment type="subcellular location">
    <subcellularLocation>
        <location evidence="1">Cell membrane</location>
        <topology evidence="1">Multi-pass membrane protein</topology>
    </subcellularLocation>
</comment>
<dbReference type="PROSITE" id="PS51257">
    <property type="entry name" value="PROKAR_LIPOPROTEIN"/>
    <property type="match status" value="1"/>
</dbReference>
<evidence type="ECO:0000256" key="3">
    <source>
        <dbReference type="ARBA" id="ARBA00022692"/>
    </source>
</evidence>
<keyword evidence="2" id="KW-1003">Cell membrane</keyword>
<evidence type="ECO:0000256" key="2">
    <source>
        <dbReference type="ARBA" id="ARBA00022475"/>
    </source>
</evidence>
<name>A0A1U7CVM4_9BACT</name>
<keyword evidence="9" id="KW-0067">ATP-binding</keyword>
<evidence type="ECO:0000313" key="10">
    <source>
        <dbReference type="Proteomes" id="UP000186309"/>
    </source>
</evidence>
<dbReference type="Pfam" id="PF02687">
    <property type="entry name" value="FtsX"/>
    <property type="match status" value="1"/>
</dbReference>
<dbReference type="RefSeq" id="WP_076349372.1">
    <property type="nucleotide sequence ID" value="NZ_CP019082.1"/>
</dbReference>
<dbReference type="Proteomes" id="UP000186309">
    <property type="component" value="Chromosome"/>
</dbReference>
<keyword evidence="3 6" id="KW-0812">Transmembrane</keyword>
<dbReference type="Pfam" id="PF12704">
    <property type="entry name" value="MacB_PCD"/>
    <property type="match status" value="1"/>
</dbReference>
<dbReference type="GO" id="GO:0022857">
    <property type="term" value="F:transmembrane transporter activity"/>
    <property type="evidence" value="ECO:0007669"/>
    <property type="project" value="TreeGrafter"/>
</dbReference>
<dbReference type="EC" id="3.6.3.-" evidence="9"/>
<organism evidence="9 10">
    <name type="scientific">Paludisphaera borealis</name>
    <dbReference type="NCBI Taxonomy" id="1387353"/>
    <lineage>
        <taxon>Bacteria</taxon>
        <taxon>Pseudomonadati</taxon>
        <taxon>Planctomycetota</taxon>
        <taxon>Planctomycetia</taxon>
        <taxon>Isosphaerales</taxon>
        <taxon>Isosphaeraceae</taxon>
        <taxon>Paludisphaera</taxon>
    </lineage>
</organism>
<dbReference type="GO" id="GO:0005524">
    <property type="term" value="F:ATP binding"/>
    <property type="evidence" value="ECO:0007669"/>
    <property type="project" value="UniProtKB-KW"/>
</dbReference>
<evidence type="ECO:0000256" key="1">
    <source>
        <dbReference type="ARBA" id="ARBA00004651"/>
    </source>
</evidence>
<evidence type="ECO:0000259" key="7">
    <source>
        <dbReference type="Pfam" id="PF02687"/>
    </source>
</evidence>
<gene>
    <name evidence="9" type="primary">macB_6</name>
    <name evidence="9" type="ORF">BSF38_04504</name>
</gene>
<dbReference type="GO" id="GO:0016787">
    <property type="term" value="F:hydrolase activity"/>
    <property type="evidence" value="ECO:0007669"/>
    <property type="project" value="UniProtKB-KW"/>
</dbReference>
<keyword evidence="4 6" id="KW-1133">Transmembrane helix</keyword>
<evidence type="ECO:0000259" key="8">
    <source>
        <dbReference type="Pfam" id="PF12704"/>
    </source>
</evidence>
<sequence>MIPFKYNVRNLRVRWKTTLMTMLGTALLVASSCILFGLVEGLEYSLKVSGDPLDLMILRKGASNETTGGFEAKKADEVLTLNGIQRDENGPIAAKEILNIAITERTNGTRNNLIIRGVQPASRKLRPDFKIVAGRDLESGKGECIVSRNISRLYKGAQVGGLLEFGEKERYRVVGVFTAGGSSAESEVWADLKDVERNTGRDGSVSCVQIRAASTKDRDDLKKAIEDGTQFKLAAIPEATYFENQSKSSIFLKAAGTLIAVLLTFGAMFAAANTMFSAVKSRTREIGTMRALGFSQRDVLISFLGESFLLCVLGGLLGLLATLPLSFLTIETSNFSNFASVTINFRFGPWVMAVALIMTVVMGLFGGMIPAIRAVRIEVISALREL</sequence>
<keyword evidence="9" id="KW-0547">Nucleotide-binding</keyword>
<feature type="transmembrane region" description="Helical" evidence="6">
    <location>
        <begin position="300"/>
        <end position="327"/>
    </location>
</feature>